<dbReference type="Gene3D" id="1.10.10.60">
    <property type="entry name" value="Homeodomain-like"/>
    <property type="match status" value="2"/>
</dbReference>
<dbReference type="GO" id="GO:0003677">
    <property type="term" value="F:DNA binding"/>
    <property type="evidence" value="ECO:0007669"/>
    <property type="project" value="UniProtKB-KW"/>
</dbReference>
<evidence type="ECO:0000313" key="11">
    <source>
        <dbReference type="Proteomes" id="UP000238479"/>
    </source>
</evidence>
<evidence type="ECO:0000256" key="4">
    <source>
        <dbReference type="ARBA" id="ARBA00023015"/>
    </source>
</evidence>
<evidence type="ECO:0000313" key="10">
    <source>
        <dbReference type="EMBL" id="PRQ53724.1"/>
    </source>
</evidence>
<dbReference type="OMA" id="VANHGTG"/>
<dbReference type="EMBL" id="PDCK01000040">
    <property type="protein sequence ID" value="PRQ53724.1"/>
    <property type="molecule type" value="Genomic_DNA"/>
</dbReference>
<gene>
    <name evidence="10" type="ORF">RchiOBHm_Chr2g0169671</name>
</gene>
<feature type="domain" description="HTH myb-type" evidence="9">
    <location>
        <begin position="9"/>
        <end position="65"/>
    </location>
</feature>
<dbReference type="PANTHER" id="PTHR47994:SF5">
    <property type="entry name" value="F14D16.11-RELATED"/>
    <property type="match status" value="1"/>
</dbReference>
<dbReference type="InterPro" id="IPR001005">
    <property type="entry name" value="SANT/Myb"/>
</dbReference>
<dbReference type="InterPro" id="IPR015495">
    <property type="entry name" value="Myb_TF_plants"/>
</dbReference>
<reference evidence="10 11" key="1">
    <citation type="journal article" date="2018" name="Nat. Genet.">
        <title>The Rosa genome provides new insights in the design of modern roses.</title>
        <authorList>
            <person name="Bendahmane M."/>
        </authorList>
    </citation>
    <scope>NUCLEOTIDE SEQUENCE [LARGE SCALE GENOMIC DNA]</scope>
    <source>
        <strain evidence="11">cv. Old Blush</strain>
    </source>
</reference>
<dbReference type="FunFam" id="1.10.10.60:FF:000015">
    <property type="entry name" value="Transcription factor RAX3"/>
    <property type="match status" value="1"/>
</dbReference>
<dbReference type="GO" id="GO:0048658">
    <property type="term" value="P:anther wall tapetum development"/>
    <property type="evidence" value="ECO:0007669"/>
    <property type="project" value="UniProtKB-ARBA"/>
</dbReference>
<dbReference type="PROSITE" id="PS50090">
    <property type="entry name" value="MYB_LIKE"/>
    <property type="match status" value="2"/>
</dbReference>
<keyword evidence="7" id="KW-0539">Nucleus</keyword>
<keyword evidence="6" id="KW-0804">Transcription</keyword>
<evidence type="ECO:0000256" key="7">
    <source>
        <dbReference type="ARBA" id="ARBA00023242"/>
    </source>
</evidence>
<evidence type="ECO:0000256" key="1">
    <source>
        <dbReference type="ARBA" id="ARBA00004123"/>
    </source>
</evidence>
<evidence type="ECO:0000259" key="8">
    <source>
        <dbReference type="PROSITE" id="PS50090"/>
    </source>
</evidence>
<name>A0A2P6S4X2_ROSCH</name>
<evidence type="ECO:0000256" key="6">
    <source>
        <dbReference type="ARBA" id="ARBA00023163"/>
    </source>
</evidence>
<dbReference type="FunFam" id="1.10.10.60:FF:000204">
    <property type="entry name" value="transcription factor MYB80"/>
    <property type="match status" value="1"/>
</dbReference>
<comment type="subcellular location">
    <subcellularLocation>
        <location evidence="1">Nucleus</location>
    </subcellularLocation>
</comment>
<dbReference type="GO" id="GO:0005634">
    <property type="term" value="C:nucleus"/>
    <property type="evidence" value="ECO:0007669"/>
    <property type="project" value="UniProtKB-SubCell"/>
</dbReference>
<dbReference type="PROSITE" id="PS51294">
    <property type="entry name" value="HTH_MYB"/>
    <property type="match status" value="2"/>
</dbReference>
<dbReference type="Gramene" id="PRQ53724">
    <property type="protein sequence ID" value="PRQ53724"/>
    <property type="gene ID" value="RchiOBHm_Chr2g0169671"/>
</dbReference>
<dbReference type="SMART" id="SM00717">
    <property type="entry name" value="SANT"/>
    <property type="match status" value="2"/>
</dbReference>
<evidence type="ECO:0000259" key="9">
    <source>
        <dbReference type="PROSITE" id="PS51294"/>
    </source>
</evidence>
<keyword evidence="2" id="KW-0217">Developmental protein</keyword>
<feature type="domain" description="Myb-like" evidence="8">
    <location>
        <begin position="9"/>
        <end position="61"/>
    </location>
</feature>
<dbReference type="SUPFAM" id="SSF46689">
    <property type="entry name" value="Homeodomain-like"/>
    <property type="match status" value="1"/>
</dbReference>
<organism evidence="10 11">
    <name type="scientific">Rosa chinensis</name>
    <name type="common">China rose</name>
    <dbReference type="NCBI Taxonomy" id="74649"/>
    <lineage>
        <taxon>Eukaryota</taxon>
        <taxon>Viridiplantae</taxon>
        <taxon>Streptophyta</taxon>
        <taxon>Embryophyta</taxon>
        <taxon>Tracheophyta</taxon>
        <taxon>Spermatophyta</taxon>
        <taxon>Magnoliopsida</taxon>
        <taxon>eudicotyledons</taxon>
        <taxon>Gunneridae</taxon>
        <taxon>Pentapetalae</taxon>
        <taxon>rosids</taxon>
        <taxon>fabids</taxon>
        <taxon>Rosales</taxon>
        <taxon>Rosaceae</taxon>
        <taxon>Rosoideae</taxon>
        <taxon>Rosoideae incertae sedis</taxon>
        <taxon>Rosa</taxon>
    </lineage>
</organism>
<dbReference type="SMR" id="A0A2P6S4X2"/>
<dbReference type="InterPro" id="IPR017930">
    <property type="entry name" value="Myb_dom"/>
</dbReference>
<dbReference type="OrthoDB" id="2143914at2759"/>
<feature type="domain" description="Myb-like" evidence="8">
    <location>
        <begin position="62"/>
        <end position="112"/>
    </location>
</feature>
<keyword evidence="3" id="KW-0677">Repeat</keyword>
<dbReference type="Proteomes" id="UP000238479">
    <property type="component" value="Chromosome 2"/>
</dbReference>
<dbReference type="CDD" id="cd00167">
    <property type="entry name" value="SANT"/>
    <property type="match status" value="2"/>
</dbReference>
<dbReference type="STRING" id="74649.A0A2P6S4X2"/>
<sequence length="366" mass="39848">MGRPPCCDKSNVKRGLWTAAEDAKLLACVSKHGVGNWTVVPKKAGLNRCGKSCRLRWTNYLRPDLKHDTFTPEEEEHIINLHKAIGSRWSLIAKQLPGRTDNDVKNYWNTKLKKKLSKIGIDPVTHKPISQILSDYGNITSLPKHIGNHFGPSFNKLNMSTTFVPVSDPSSGITGLAYTNMMMMNPIMESQDYSSTSTLPFGFLSQFQAMNQDDNVSLPPHFSNEVTSSCSSSSSPPATDLLSPQCHASAQVVTPSSSPFNWSEFLLHDPFSSADQPKQEEVFQGLLASPANPTVGNGIQSQAFEVGSSSVINGGPSLNNNKNLANDQIASSSSSSLSSFVDTILGQDSEMRAALFPELLDGCFDY</sequence>
<keyword evidence="11" id="KW-1185">Reference proteome</keyword>
<protein>
    <submittedName>
        <fullName evidence="10">Putative transcription factor MYB-HB-like family</fullName>
    </submittedName>
</protein>
<dbReference type="AlphaFoldDB" id="A0A2P6S4X2"/>
<evidence type="ECO:0000256" key="2">
    <source>
        <dbReference type="ARBA" id="ARBA00022473"/>
    </source>
</evidence>
<evidence type="ECO:0000256" key="5">
    <source>
        <dbReference type="ARBA" id="ARBA00023125"/>
    </source>
</evidence>
<dbReference type="InterPro" id="IPR009057">
    <property type="entry name" value="Homeodomain-like_sf"/>
</dbReference>
<dbReference type="Pfam" id="PF00249">
    <property type="entry name" value="Myb_DNA-binding"/>
    <property type="match status" value="2"/>
</dbReference>
<proteinExistence type="predicted"/>
<dbReference type="PANTHER" id="PTHR47994">
    <property type="entry name" value="F14D16.11-RELATED"/>
    <property type="match status" value="1"/>
</dbReference>
<keyword evidence="5" id="KW-0238">DNA-binding</keyword>
<keyword evidence="4" id="KW-0805">Transcription regulation</keyword>
<evidence type="ECO:0000256" key="3">
    <source>
        <dbReference type="ARBA" id="ARBA00022737"/>
    </source>
</evidence>
<dbReference type="GO" id="GO:0009555">
    <property type="term" value="P:pollen development"/>
    <property type="evidence" value="ECO:0007669"/>
    <property type="project" value="UniProtKB-ARBA"/>
</dbReference>
<feature type="domain" description="HTH myb-type" evidence="9">
    <location>
        <begin position="66"/>
        <end position="116"/>
    </location>
</feature>
<accession>A0A2P6S4X2</accession>
<comment type="caution">
    <text evidence="10">The sequence shown here is derived from an EMBL/GenBank/DDBJ whole genome shotgun (WGS) entry which is preliminary data.</text>
</comment>